<evidence type="ECO:0008006" key="10">
    <source>
        <dbReference type="Google" id="ProtNLM"/>
    </source>
</evidence>
<name>A0A7R9QW99_9ACAR</name>
<dbReference type="AlphaFoldDB" id="A0A7R9QW99"/>
<dbReference type="FunFam" id="1.10.472.10:FF:000001">
    <property type="entry name" value="G2/mitotic-specific cyclin"/>
    <property type="match status" value="1"/>
</dbReference>
<dbReference type="EMBL" id="CAJPVJ010016705">
    <property type="protein sequence ID" value="CAG2176328.1"/>
    <property type="molecule type" value="Genomic_DNA"/>
</dbReference>
<comment type="similarity">
    <text evidence="1">Belongs to the cyclin family. Cyclin AB subfamily.</text>
</comment>
<dbReference type="PANTHER" id="PTHR10177">
    <property type="entry name" value="CYCLINS"/>
    <property type="match status" value="1"/>
</dbReference>
<evidence type="ECO:0000259" key="7">
    <source>
        <dbReference type="SMART" id="SM01332"/>
    </source>
</evidence>
<dbReference type="FunFam" id="1.10.472.10:FF:000005">
    <property type="entry name" value="G2/mitotic-specific cyclin B"/>
    <property type="match status" value="1"/>
</dbReference>
<proteinExistence type="inferred from homology"/>
<organism evidence="8">
    <name type="scientific">Oppiella nova</name>
    <dbReference type="NCBI Taxonomy" id="334625"/>
    <lineage>
        <taxon>Eukaryota</taxon>
        <taxon>Metazoa</taxon>
        <taxon>Ecdysozoa</taxon>
        <taxon>Arthropoda</taxon>
        <taxon>Chelicerata</taxon>
        <taxon>Arachnida</taxon>
        <taxon>Acari</taxon>
        <taxon>Acariformes</taxon>
        <taxon>Sarcoptiformes</taxon>
        <taxon>Oribatida</taxon>
        <taxon>Brachypylina</taxon>
        <taxon>Oppioidea</taxon>
        <taxon>Oppiidae</taxon>
        <taxon>Oppiella</taxon>
    </lineage>
</organism>
<feature type="non-terminal residue" evidence="8">
    <location>
        <position position="1"/>
    </location>
</feature>
<feature type="domain" description="Cyclin-like" evidence="6">
    <location>
        <begin position="1"/>
        <end position="80"/>
    </location>
</feature>
<dbReference type="GO" id="GO:0051301">
    <property type="term" value="P:cell division"/>
    <property type="evidence" value="ECO:0007669"/>
    <property type="project" value="UniProtKB-KW"/>
</dbReference>
<evidence type="ECO:0000313" key="8">
    <source>
        <dbReference type="EMBL" id="CAD7659166.1"/>
    </source>
</evidence>
<dbReference type="Gene3D" id="1.10.472.10">
    <property type="entry name" value="Cyclin-like"/>
    <property type="match status" value="4"/>
</dbReference>
<dbReference type="GO" id="GO:0016538">
    <property type="term" value="F:cyclin-dependent protein serine/threonine kinase regulator activity"/>
    <property type="evidence" value="ECO:0007669"/>
    <property type="project" value="InterPro"/>
</dbReference>
<dbReference type="SMART" id="SM01332">
    <property type="entry name" value="Cyclin_C"/>
    <property type="match status" value="1"/>
</dbReference>
<evidence type="ECO:0000259" key="6">
    <source>
        <dbReference type="SMART" id="SM00385"/>
    </source>
</evidence>
<dbReference type="InterPro" id="IPR039361">
    <property type="entry name" value="Cyclin"/>
</dbReference>
<dbReference type="InterPro" id="IPR004367">
    <property type="entry name" value="Cyclin_C-dom"/>
</dbReference>
<feature type="domain" description="Cyclin C-terminal" evidence="7">
    <location>
        <begin position="133"/>
        <end position="247"/>
    </location>
</feature>
<keyword evidence="4" id="KW-0131">Cell cycle</keyword>
<dbReference type="SMART" id="SM00385">
    <property type="entry name" value="CYCLIN"/>
    <property type="match status" value="2"/>
</dbReference>
<keyword evidence="3 5" id="KW-0195">Cyclin</keyword>
<evidence type="ECO:0000313" key="9">
    <source>
        <dbReference type="Proteomes" id="UP000728032"/>
    </source>
</evidence>
<gene>
    <name evidence="8" type="ORF">ONB1V03_LOCUS15762</name>
</gene>
<accession>A0A7R9QW99</accession>
<protein>
    <recommendedName>
        <fullName evidence="10">G2/mitotic-specific cyclin-B3</fullName>
    </recommendedName>
</protein>
<dbReference type="Pfam" id="PF02984">
    <property type="entry name" value="Cyclin_C"/>
    <property type="match status" value="1"/>
</dbReference>
<dbReference type="InterPro" id="IPR036915">
    <property type="entry name" value="Cyclin-like_sf"/>
</dbReference>
<dbReference type="Pfam" id="PF00134">
    <property type="entry name" value="Cyclin_N"/>
    <property type="match status" value="2"/>
</dbReference>
<feature type="domain" description="Cyclin-like" evidence="6">
    <location>
        <begin position="137"/>
        <end position="221"/>
    </location>
</feature>
<dbReference type="InterPro" id="IPR046965">
    <property type="entry name" value="Cyclin_A/B-like"/>
</dbReference>
<evidence type="ECO:0000256" key="5">
    <source>
        <dbReference type="RuleBase" id="RU000383"/>
    </source>
</evidence>
<dbReference type="InterPro" id="IPR013763">
    <property type="entry name" value="Cyclin-like_dom"/>
</dbReference>
<evidence type="ECO:0000256" key="1">
    <source>
        <dbReference type="ARBA" id="ARBA00006955"/>
    </source>
</evidence>
<dbReference type="SUPFAM" id="SSF47954">
    <property type="entry name" value="Cyclin-like"/>
    <property type="match status" value="3"/>
</dbReference>
<keyword evidence="9" id="KW-1185">Reference proteome</keyword>
<dbReference type="GO" id="GO:0044772">
    <property type="term" value="P:mitotic cell cycle phase transition"/>
    <property type="evidence" value="ECO:0007669"/>
    <property type="project" value="InterPro"/>
</dbReference>
<evidence type="ECO:0000256" key="2">
    <source>
        <dbReference type="ARBA" id="ARBA00022618"/>
    </source>
</evidence>
<dbReference type="EMBL" id="OC931530">
    <property type="protein sequence ID" value="CAD7659166.1"/>
    <property type="molecule type" value="Genomic_DNA"/>
</dbReference>
<dbReference type="PIRSF" id="PIRSF001771">
    <property type="entry name" value="Cyclin_A_B_D_E"/>
    <property type="match status" value="1"/>
</dbReference>
<evidence type="ECO:0000256" key="3">
    <source>
        <dbReference type="ARBA" id="ARBA00023127"/>
    </source>
</evidence>
<dbReference type="InterPro" id="IPR006671">
    <property type="entry name" value="Cyclin_N"/>
</dbReference>
<reference evidence="8" key="1">
    <citation type="submission" date="2020-11" db="EMBL/GenBank/DDBJ databases">
        <authorList>
            <person name="Tran Van P."/>
        </authorList>
    </citation>
    <scope>NUCLEOTIDE SEQUENCE</scope>
</reference>
<sequence length="255" mass="30096">IQESFELNHETLYLAVKLIDQYLMREVVSKLHFQLLGATALLIAAKFDERIPPAIEDFIYICDDAYTRRDVVLMEIKILKTLNFDLCFPISYRFLRRFARDFIYICDDAYTRRDVVLMEIKILKTLNFDLCFPISYRFLRRFARCAKLSMETLTLARFVLEMSLMEYEIIEEADSRVAAAALLLALRMKGENEWSETLEYYSGYKECDLTILMYRLNELLLTQTKCKTIRTKYSHSIFFEVAKISALPRSKPLKV</sequence>
<dbReference type="Proteomes" id="UP000728032">
    <property type="component" value="Unassembled WGS sequence"/>
</dbReference>
<keyword evidence="2" id="KW-0132">Cell division</keyword>
<dbReference type="OrthoDB" id="5590282at2759"/>
<evidence type="ECO:0000256" key="4">
    <source>
        <dbReference type="ARBA" id="ARBA00023306"/>
    </source>
</evidence>